<sequence>MEIESCDHDIDHESDFSFPSNAGRSQKPKLMRKVIIIYGGTAQIIRSSHAWRYRRIPFDSGYIFFFVLSERGFERVWKEQKRALDDACQHRSHATPLLPLPLMPLLPRRLLLLLLRAYTKYALRYG</sequence>
<name>A0A7C8KIE0_ORBOL</name>
<reference evidence="1 2" key="1">
    <citation type="submission" date="2019-03" db="EMBL/GenBank/DDBJ databases">
        <title>Nematode-trapping fungi genome.</title>
        <authorList>
            <person name="Vidal-Diez De Ulzurrun G."/>
        </authorList>
    </citation>
    <scope>NUCLEOTIDE SEQUENCE [LARGE SCALE GENOMIC DNA]</scope>
    <source>
        <strain evidence="1 2">TWF154</strain>
    </source>
</reference>
<evidence type="ECO:0000313" key="2">
    <source>
        <dbReference type="Proteomes" id="UP000297595"/>
    </source>
</evidence>
<evidence type="ECO:0000313" key="1">
    <source>
        <dbReference type="EMBL" id="TGJ74424.1"/>
    </source>
</evidence>
<gene>
    <name evidence="1" type="ORF">EYR41_001431</name>
</gene>
<proteinExistence type="predicted"/>
<accession>A0A7C8KIE0</accession>
<dbReference type="Proteomes" id="UP000297595">
    <property type="component" value="Unassembled WGS sequence"/>
</dbReference>
<protein>
    <submittedName>
        <fullName evidence="1">Uncharacterized protein</fullName>
    </submittedName>
</protein>
<dbReference type="AlphaFoldDB" id="A0A7C8KIE0"/>
<organism evidence="1 2">
    <name type="scientific">Orbilia oligospora</name>
    <name type="common">Nematode-trapping fungus</name>
    <name type="synonym">Arthrobotrys oligospora</name>
    <dbReference type="NCBI Taxonomy" id="2813651"/>
    <lineage>
        <taxon>Eukaryota</taxon>
        <taxon>Fungi</taxon>
        <taxon>Dikarya</taxon>
        <taxon>Ascomycota</taxon>
        <taxon>Pezizomycotina</taxon>
        <taxon>Orbiliomycetes</taxon>
        <taxon>Orbiliales</taxon>
        <taxon>Orbiliaceae</taxon>
        <taxon>Orbilia</taxon>
    </lineage>
</organism>
<dbReference type="EMBL" id="SOZJ01000001">
    <property type="protein sequence ID" value="TGJ74424.1"/>
    <property type="molecule type" value="Genomic_DNA"/>
</dbReference>
<comment type="caution">
    <text evidence="1">The sequence shown here is derived from an EMBL/GenBank/DDBJ whole genome shotgun (WGS) entry which is preliminary data.</text>
</comment>